<dbReference type="InterPro" id="IPR029056">
    <property type="entry name" value="Ribokinase-like"/>
</dbReference>
<dbReference type="Gene3D" id="3.40.1190.20">
    <property type="match status" value="1"/>
</dbReference>
<name>A0A7I9VS23_9BACT</name>
<comment type="caution">
    <text evidence="5">The sequence shown here is derived from an EMBL/GenBank/DDBJ whole genome shotgun (WGS) entry which is preliminary data.</text>
</comment>
<sequence length="292" mass="29623">MSPLAQAPGAGAPTVLLAGHVTLDRHGSGFVPGGAATYCALAYAGLGARVRVLSAAGPEFPAGALGRAEVAFAPAPRTTTFANAYGPDGLRSQRVLAAAPPLDPARLPPAWRAADLLHLAPILAEVELAAFRRAVQARFSGLGVQGWVRRLEPDGSVSQPRWDPAPEELAGIDAAVLGEDDVPGQGDLVGRLARHVPVVAFTHGRRGCEVIARGRTWRVGVHPAREVDPTGAGDVFSAGFFLALAGGAEPADAARLGAAAASICVEGVGPSALGRIGEARARAAAVPAQLAP</sequence>
<keyword evidence="6" id="KW-1185">Reference proteome</keyword>
<dbReference type="SUPFAM" id="SSF53613">
    <property type="entry name" value="Ribokinase-like"/>
    <property type="match status" value="1"/>
</dbReference>
<comment type="similarity">
    <text evidence="1">Belongs to the carbohydrate kinase PfkB family.</text>
</comment>
<organism evidence="5 6">
    <name type="scientific">Anaeromyxobacter diazotrophicus</name>
    <dbReference type="NCBI Taxonomy" id="2590199"/>
    <lineage>
        <taxon>Bacteria</taxon>
        <taxon>Pseudomonadati</taxon>
        <taxon>Myxococcota</taxon>
        <taxon>Myxococcia</taxon>
        <taxon>Myxococcales</taxon>
        <taxon>Cystobacterineae</taxon>
        <taxon>Anaeromyxobacteraceae</taxon>
        <taxon>Anaeromyxobacter</taxon>
    </lineage>
</organism>
<dbReference type="EMBL" id="BJTG01000012">
    <property type="protein sequence ID" value="GEJ59233.1"/>
    <property type="molecule type" value="Genomic_DNA"/>
</dbReference>
<evidence type="ECO:0000313" key="6">
    <source>
        <dbReference type="Proteomes" id="UP000503640"/>
    </source>
</evidence>
<dbReference type="GO" id="GO:0016301">
    <property type="term" value="F:kinase activity"/>
    <property type="evidence" value="ECO:0007669"/>
    <property type="project" value="UniProtKB-KW"/>
</dbReference>
<dbReference type="PANTHER" id="PTHR43085:SF57">
    <property type="entry name" value="CARBOHYDRATE KINASE PFKB DOMAIN-CONTAINING PROTEIN"/>
    <property type="match status" value="1"/>
</dbReference>
<reference evidence="6" key="1">
    <citation type="journal article" date="2020" name="Appl. Environ. Microbiol.">
        <title>Diazotrophic Anaeromyxobacter Isolates from Soils.</title>
        <authorList>
            <person name="Masuda Y."/>
            <person name="Yamanaka H."/>
            <person name="Xu Z.X."/>
            <person name="Shiratori Y."/>
            <person name="Aono T."/>
            <person name="Amachi S."/>
            <person name="Senoo K."/>
            <person name="Itoh H."/>
        </authorList>
    </citation>
    <scope>NUCLEOTIDE SEQUENCE [LARGE SCALE GENOMIC DNA]</scope>
    <source>
        <strain evidence="6">R267</strain>
    </source>
</reference>
<protein>
    <submittedName>
        <fullName evidence="5">Ribokinase</fullName>
    </submittedName>
</protein>
<dbReference type="Pfam" id="PF00294">
    <property type="entry name" value="PfkB"/>
    <property type="match status" value="1"/>
</dbReference>
<dbReference type="Proteomes" id="UP000503640">
    <property type="component" value="Unassembled WGS sequence"/>
</dbReference>
<dbReference type="RefSeq" id="WP_176068528.1">
    <property type="nucleotide sequence ID" value="NZ_BJTG01000012.1"/>
</dbReference>
<dbReference type="InterPro" id="IPR050306">
    <property type="entry name" value="PfkB_Carbo_kinase"/>
</dbReference>
<dbReference type="InterPro" id="IPR011611">
    <property type="entry name" value="PfkB_dom"/>
</dbReference>
<dbReference type="PANTHER" id="PTHR43085">
    <property type="entry name" value="HEXOKINASE FAMILY MEMBER"/>
    <property type="match status" value="1"/>
</dbReference>
<feature type="domain" description="Carbohydrate kinase PfkB" evidence="4">
    <location>
        <begin position="193"/>
        <end position="271"/>
    </location>
</feature>
<gene>
    <name evidence="5" type="ORF">AMYX_39740</name>
</gene>
<proteinExistence type="inferred from homology"/>
<evidence type="ECO:0000256" key="2">
    <source>
        <dbReference type="ARBA" id="ARBA00022679"/>
    </source>
</evidence>
<accession>A0A7I9VS23</accession>
<dbReference type="AlphaFoldDB" id="A0A7I9VS23"/>
<keyword evidence="3 5" id="KW-0418">Kinase</keyword>
<evidence type="ECO:0000313" key="5">
    <source>
        <dbReference type="EMBL" id="GEJ59233.1"/>
    </source>
</evidence>
<keyword evidence="2" id="KW-0808">Transferase</keyword>
<evidence type="ECO:0000256" key="1">
    <source>
        <dbReference type="ARBA" id="ARBA00010688"/>
    </source>
</evidence>
<evidence type="ECO:0000259" key="4">
    <source>
        <dbReference type="Pfam" id="PF00294"/>
    </source>
</evidence>
<evidence type="ECO:0000256" key="3">
    <source>
        <dbReference type="ARBA" id="ARBA00022777"/>
    </source>
</evidence>